<evidence type="ECO:0000313" key="1">
    <source>
        <dbReference type="EMBL" id="KAI5672737.1"/>
    </source>
</evidence>
<proteinExistence type="predicted"/>
<gene>
    <name evidence="1" type="ORF">M9H77_13101</name>
</gene>
<name>A0ACC0BJL6_CATRO</name>
<protein>
    <submittedName>
        <fullName evidence="1">Uncharacterized protein</fullName>
    </submittedName>
</protein>
<evidence type="ECO:0000313" key="2">
    <source>
        <dbReference type="Proteomes" id="UP001060085"/>
    </source>
</evidence>
<sequence>MHEHAIWDAWEKRALLCYKDLMYEVRMDGYQPNWMTSAQYTSLYDVWSLDASRRSGRWHRETTCRGVVAKGSASTLAGLVGENGRGICTIRVVFPTASAKVTVGRHAI</sequence>
<dbReference type="Proteomes" id="UP001060085">
    <property type="component" value="Linkage Group LG03"/>
</dbReference>
<dbReference type="EMBL" id="CM044703">
    <property type="protein sequence ID" value="KAI5672737.1"/>
    <property type="molecule type" value="Genomic_DNA"/>
</dbReference>
<organism evidence="1 2">
    <name type="scientific">Catharanthus roseus</name>
    <name type="common">Madagascar periwinkle</name>
    <name type="synonym">Vinca rosea</name>
    <dbReference type="NCBI Taxonomy" id="4058"/>
    <lineage>
        <taxon>Eukaryota</taxon>
        <taxon>Viridiplantae</taxon>
        <taxon>Streptophyta</taxon>
        <taxon>Embryophyta</taxon>
        <taxon>Tracheophyta</taxon>
        <taxon>Spermatophyta</taxon>
        <taxon>Magnoliopsida</taxon>
        <taxon>eudicotyledons</taxon>
        <taxon>Gunneridae</taxon>
        <taxon>Pentapetalae</taxon>
        <taxon>asterids</taxon>
        <taxon>lamiids</taxon>
        <taxon>Gentianales</taxon>
        <taxon>Apocynaceae</taxon>
        <taxon>Rauvolfioideae</taxon>
        <taxon>Vinceae</taxon>
        <taxon>Catharanthinae</taxon>
        <taxon>Catharanthus</taxon>
    </lineage>
</organism>
<keyword evidence="2" id="KW-1185">Reference proteome</keyword>
<reference evidence="2" key="1">
    <citation type="journal article" date="2023" name="Nat. Plants">
        <title>Single-cell RNA sequencing provides a high-resolution roadmap for understanding the multicellular compartmentation of specialized metabolism.</title>
        <authorList>
            <person name="Sun S."/>
            <person name="Shen X."/>
            <person name="Li Y."/>
            <person name="Li Y."/>
            <person name="Wang S."/>
            <person name="Li R."/>
            <person name="Zhang H."/>
            <person name="Shen G."/>
            <person name="Guo B."/>
            <person name="Wei J."/>
            <person name="Xu J."/>
            <person name="St-Pierre B."/>
            <person name="Chen S."/>
            <person name="Sun C."/>
        </authorList>
    </citation>
    <scope>NUCLEOTIDE SEQUENCE [LARGE SCALE GENOMIC DNA]</scope>
</reference>
<accession>A0ACC0BJL6</accession>
<comment type="caution">
    <text evidence="1">The sequence shown here is derived from an EMBL/GenBank/DDBJ whole genome shotgun (WGS) entry which is preliminary data.</text>
</comment>